<feature type="compositionally biased region" description="Basic and acidic residues" evidence="1">
    <location>
        <begin position="58"/>
        <end position="76"/>
    </location>
</feature>
<feature type="compositionally biased region" description="Basic and acidic residues" evidence="1">
    <location>
        <begin position="99"/>
        <end position="109"/>
    </location>
</feature>
<accession>A0A9N7UQD7</accession>
<protein>
    <submittedName>
        <fullName evidence="2">Uncharacterized protein</fullName>
    </submittedName>
</protein>
<comment type="caution">
    <text evidence="2">The sequence shown here is derived from an EMBL/GenBank/DDBJ whole genome shotgun (WGS) entry which is preliminary data.</text>
</comment>
<gene>
    <name evidence="2" type="ORF">PLEPLA_LOCUS23958</name>
</gene>
<evidence type="ECO:0000313" key="3">
    <source>
        <dbReference type="Proteomes" id="UP001153269"/>
    </source>
</evidence>
<proteinExistence type="predicted"/>
<sequence>MRVQGGGMKEFRFARGMTRVLWDRGRHWKSQGRGMKSQGEGYDRRRGGNESQGGGDEESGRRDEAVTGGRHDEYQARRGMNVSLPGSGGMEKLQGGGMKESRAGDERSGQRLTAMKSQGGRG</sequence>
<dbReference type="EMBL" id="CADEAL010001831">
    <property type="protein sequence ID" value="CAB1435932.1"/>
    <property type="molecule type" value="Genomic_DNA"/>
</dbReference>
<reference evidence="2" key="1">
    <citation type="submission" date="2020-03" db="EMBL/GenBank/DDBJ databases">
        <authorList>
            <person name="Weist P."/>
        </authorList>
    </citation>
    <scope>NUCLEOTIDE SEQUENCE</scope>
</reference>
<evidence type="ECO:0000313" key="2">
    <source>
        <dbReference type="EMBL" id="CAB1435932.1"/>
    </source>
</evidence>
<dbReference type="AlphaFoldDB" id="A0A9N7UQD7"/>
<dbReference type="Proteomes" id="UP001153269">
    <property type="component" value="Unassembled WGS sequence"/>
</dbReference>
<organism evidence="2 3">
    <name type="scientific">Pleuronectes platessa</name>
    <name type="common">European plaice</name>
    <dbReference type="NCBI Taxonomy" id="8262"/>
    <lineage>
        <taxon>Eukaryota</taxon>
        <taxon>Metazoa</taxon>
        <taxon>Chordata</taxon>
        <taxon>Craniata</taxon>
        <taxon>Vertebrata</taxon>
        <taxon>Euteleostomi</taxon>
        <taxon>Actinopterygii</taxon>
        <taxon>Neopterygii</taxon>
        <taxon>Teleostei</taxon>
        <taxon>Neoteleostei</taxon>
        <taxon>Acanthomorphata</taxon>
        <taxon>Carangaria</taxon>
        <taxon>Pleuronectiformes</taxon>
        <taxon>Pleuronectoidei</taxon>
        <taxon>Pleuronectidae</taxon>
        <taxon>Pleuronectes</taxon>
    </lineage>
</organism>
<evidence type="ECO:0000256" key="1">
    <source>
        <dbReference type="SAM" id="MobiDB-lite"/>
    </source>
</evidence>
<feature type="compositionally biased region" description="Gly residues" evidence="1">
    <location>
        <begin position="86"/>
        <end position="98"/>
    </location>
</feature>
<keyword evidence="3" id="KW-1185">Reference proteome</keyword>
<feature type="region of interest" description="Disordered" evidence="1">
    <location>
        <begin position="22"/>
        <end position="122"/>
    </location>
</feature>
<name>A0A9N7UQD7_PLEPL</name>